<accession>A0A4S4LK12</accession>
<comment type="caution">
    <text evidence="2">The sequence shown here is derived from an EMBL/GenBank/DDBJ whole genome shotgun (WGS) entry which is preliminary data.</text>
</comment>
<feature type="region of interest" description="Disordered" evidence="1">
    <location>
        <begin position="1"/>
        <end position="64"/>
    </location>
</feature>
<dbReference type="EMBL" id="SGPK01000003">
    <property type="protein sequence ID" value="THH12175.1"/>
    <property type="molecule type" value="Genomic_DNA"/>
</dbReference>
<keyword evidence="3" id="KW-1185">Reference proteome</keyword>
<gene>
    <name evidence="2" type="ORF">EW145_g178</name>
</gene>
<feature type="region of interest" description="Disordered" evidence="1">
    <location>
        <begin position="79"/>
        <end position="146"/>
    </location>
</feature>
<dbReference type="Proteomes" id="UP000308199">
    <property type="component" value="Unassembled WGS sequence"/>
</dbReference>
<sequence>MAQLDNAAALTAENTPVMDAQAAAEVSHDNASLEGDAPKRSDGAVEQQNGNAEDTAPLQGKAIKPITTKKGTFSKVVSYRSMSSTSTDAVKDTEETYMPKTADVTAPEDAEPTGNDKRETEPTIKTLDDEHDDAPSQPYGISSVML</sequence>
<proteinExistence type="predicted"/>
<evidence type="ECO:0000256" key="1">
    <source>
        <dbReference type="SAM" id="MobiDB-lite"/>
    </source>
</evidence>
<reference evidence="2 3" key="1">
    <citation type="submission" date="2019-02" db="EMBL/GenBank/DDBJ databases">
        <title>Genome sequencing of the rare red list fungi Phellinidium pouzarii.</title>
        <authorList>
            <person name="Buettner E."/>
            <person name="Kellner H."/>
        </authorList>
    </citation>
    <scope>NUCLEOTIDE SEQUENCE [LARGE SCALE GENOMIC DNA]</scope>
    <source>
        <strain evidence="2 3">DSM 108285</strain>
    </source>
</reference>
<organism evidence="2 3">
    <name type="scientific">Phellinidium pouzarii</name>
    <dbReference type="NCBI Taxonomy" id="167371"/>
    <lineage>
        <taxon>Eukaryota</taxon>
        <taxon>Fungi</taxon>
        <taxon>Dikarya</taxon>
        <taxon>Basidiomycota</taxon>
        <taxon>Agaricomycotina</taxon>
        <taxon>Agaricomycetes</taxon>
        <taxon>Hymenochaetales</taxon>
        <taxon>Hymenochaetaceae</taxon>
        <taxon>Phellinidium</taxon>
    </lineage>
</organism>
<name>A0A4S4LK12_9AGAM</name>
<evidence type="ECO:0000313" key="2">
    <source>
        <dbReference type="EMBL" id="THH12175.1"/>
    </source>
</evidence>
<feature type="compositionally biased region" description="Basic and acidic residues" evidence="1">
    <location>
        <begin position="114"/>
        <end position="128"/>
    </location>
</feature>
<protein>
    <submittedName>
        <fullName evidence="2">Uncharacterized protein</fullName>
    </submittedName>
</protein>
<dbReference type="AlphaFoldDB" id="A0A4S4LK12"/>
<evidence type="ECO:0000313" key="3">
    <source>
        <dbReference type="Proteomes" id="UP000308199"/>
    </source>
</evidence>